<dbReference type="AlphaFoldDB" id="A0A081G1T8"/>
<dbReference type="PATRIC" id="fig|1232683.4.peg.1186"/>
<dbReference type="EMBL" id="JMQN01000015">
    <property type="protein sequence ID" value="KEA64743.1"/>
    <property type="molecule type" value="Genomic_DNA"/>
</dbReference>
<protein>
    <submittedName>
        <fullName evidence="1">N-formylglutamate deformylase</fullName>
        <ecNumber evidence="1">3.5.1.68</ecNumber>
    </submittedName>
</protein>
<keyword evidence="1" id="KW-0378">Hydrolase</keyword>
<keyword evidence="2" id="KW-1185">Reference proteome</keyword>
<dbReference type="EC" id="3.5.1.68" evidence="1"/>
<dbReference type="STRING" id="1232683.ADIMK_1196"/>
<reference evidence="1 2" key="1">
    <citation type="submission" date="2014-04" db="EMBL/GenBank/DDBJ databases">
        <title>Marinobacterium kochiensis sp. nov., isolated from sediment sample collected from Kochi backwaters in Kerala, India.</title>
        <authorList>
            <person name="Singh A."/>
            <person name="Pinnaka A.K."/>
        </authorList>
    </citation>
    <scope>NUCLEOTIDE SEQUENCE [LARGE SCALE GENOMIC DNA]</scope>
    <source>
        <strain evidence="1 2">AK27</strain>
    </source>
</reference>
<comment type="caution">
    <text evidence="1">The sequence shown here is derived from an EMBL/GenBank/DDBJ whole genome shotgun (WGS) entry which is preliminary data.</text>
</comment>
<evidence type="ECO:0000313" key="2">
    <source>
        <dbReference type="Proteomes" id="UP000028252"/>
    </source>
</evidence>
<evidence type="ECO:0000313" key="1">
    <source>
        <dbReference type="EMBL" id="KEA64743.1"/>
    </source>
</evidence>
<sequence>MQLELAQCNYMEEQEPFAYNPTLAEPTAHLLKALLSEALEWGRSTYAGA</sequence>
<dbReference type="Proteomes" id="UP000028252">
    <property type="component" value="Unassembled WGS sequence"/>
</dbReference>
<accession>A0A081G1T8</accession>
<dbReference type="GO" id="GO:0050129">
    <property type="term" value="F:N-formylglutamate deformylase activity"/>
    <property type="evidence" value="ECO:0007669"/>
    <property type="project" value="UniProtKB-EC"/>
</dbReference>
<organism evidence="1 2">
    <name type="scientific">Marinobacterium lacunae</name>
    <dbReference type="NCBI Taxonomy" id="1232683"/>
    <lineage>
        <taxon>Bacteria</taxon>
        <taxon>Pseudomonadati</taxon>
        <taxon>Pseudomonadota</taxon>
        <taxon>Gammaproteobacteria</taxon>
        <taxon>Oceanospirillales</taxon>
        <taxon>Oceanospirillaceae</taxon>
        <taxon>Marinobacterium</taxon>
    </lineage>
</organism>
<name>A0A081G1T8_9GAMM</name>
<gene>
    <name evidence="1" type="ORF">ADIMK_1196</name>
</gene>
<proteinExistence type="predicted"/>